<dbReference type="RefSeq" id="XP_005709908.1">
    <property type="nucleotide sequence ID" value="XM_005709851.1"/>
</dbReference>
<dbReference type="EMBL" id="HG002057">
    <property type="protein sequence ID" value="CDF39614.1"/>
    <property type="molecule type" value="Genomic_DNA"/>
</dbReference>
<evidence type="ECO:0000313" key="1">
    <source>
        <dbReference type="EMBL" id="CDF39614.1"/>
    </source>
</evidence>
<proteinExistence type="predicted"/>
<protein>
    <submittedName>
        <fullName evidence="1">Uncharacterized protein</fullName>
    </submittedName>
</protein>
<dbReference type="Gramene" id="CDF39614">
    <property type="protein sequence ID" value="CDF39614"/>
    <property type="gene ID" value="CHC_T00000365001"/>
</dbReference>
<reference evidence="2" key="1">
    <citation type="journal article" date="2013" name="Proc. Natl. Acad. Sci. U.S.A.">
        <title>Genome structure and metabolic features in the red seaweed Chondrus crispus shed light on evolution of the Archaeplastida.</title>
        <authorList>
            <person name="Collen J."/>
            <person name="Porcel B."/>
            <person name="Carre W."/>
            <person name="Ball S.G."/>
            <person name="Chaparro C."/>
            <person name="Tonon T."/>
            <person name="Barbeyron T."/>
            <person name="Michel G."/>
            <person name="Noel B."/>
            <person name="Valentin K."/>
            <person name="Elias M."/>
            <person name="Artiguenave F."/>
            <person name="Arun A."/>
            <person name="Aury J.M."/>
            <person name="Barbosa-Neto J.F."/>
            <person name="Bothwell J.H."/>
            <person name="Bouget F.Y."/>
            <person name="Brillet L."/>
            <person name="Cabello-Hurtado F."/>
            <person name="Capella-Gutierrez S."/>
            <person name="Charrier B."/>
            <person name="Cladiere L."/>
            <person name="Cock J.M."/>
            <person name="Coelho S.M."/>
            <person name="Colleoni C."/>
            <person name="Czjzek M."/>
            <person name="Da Silva C."/>
            <person name="Delage L."/>
            <person name="Denoeud F."/>
            <person name="Deschamps P."/>
            <person name="Dittami S.M."/>
            <person name="Gabaldon T."/>
            <person name="Gachon C.M."/>
            <person name="Groisillier A."/>
            <person name="Herve C."/>
            <person name="Jabbari K."/>
            <person name="Katinka M."/>
            <person name="Kloareg B."/>
            <person name="Kowalczyk N."/>
            <person name="Labadie K."/>
            <person name="Leblanc C."/>
            <person name="Lopez P.J."/>
            <person name="McLachlan D.H."/>
            <person name="Meslet-Cladiere L."/>
            <person name="Moustafa A."/>
            <person name="Nehr Z."/>
            <person name="Nyvall Collen P."/>
            <person name="Panaud O."/>
            <person name="Partensky F."/>
            <person name="Poulain J."/>
            <person name="Rensing S.A."/>
            <person name="Rousvoal S."/>
            <person name="Samson G."/>
            <person name="Symeonidi A."/>
            <person name="Weissenbach J."/>
            <person name="Zambounis A."/>
            <person name="Wincker P."/>
            <person name="Boyen C."/>
        </authorList>
    </citation>
    <scope>NUCLEOTIDE SEQUENCE [LARGE SCALE GENOMIC DNA]</scope>
    <source>
        <strain evidence="2">cv. Stackhouse</strain>
    </source>
</reference>
<dbReference type="KEGG" id="ccp:CHC_T00000365001"/>
<dbReference type="AlphaFoldDB" id="R7QND6"/>
<dbReference type="Proteomes" id="UP000012073">
    <property type="component" value="Unassembled WGS sequence"/>
</dbReference>
<organism evidence="1 2">
    <name type="scientific">Chondrus crispus</name>
    <name type="common">Carrageen Irish moss</name>
    <name type="synonym">Polymorpha crispa</name>
    <dbReference type="NCBI Taxonomy" id="2769"/>
    <lineage>
        <taxon>Eukaryota</taxon>
        <taxon>Rhodophyta</taxon>
        <taxon>Florideophyceae</taxon>
        <taxon>Rhodymeniophycidae</taxon>
        <taxon>Gigartinales</taxon>
        <taxon>Gigartinaceae</taxon>
        <taxon>Chondrus</taxon>
    </lineage>
</organism>
<dbReference type="GeneID" id="17317629"/>
<name>R7QND6_CHOCR</name>
<sequence>MHEGSMKRHSTIRYYCTLETNVRHVSCIGRSEEKAGGARLGTKSDARRETGEKYPWVTIKPVRTRSPFPEDEVRASPSRSLNVVISGTRVPILIGFYVWAPCTRRREQLAASLEYCIPILCVETYPFCRCCTAAATLYKTPKIL</sequence>
<keyword evidence="2" id="KW-1185">Reference proteome</keyword>
<evidence type="ECO:0000313" key="2">
    <source>
        <dbReference type="Proteomes" id="UP000012073"/>
    </source>
</evidence>
<accession>R7QND6</accession>
<gene>
    <name evidence="1" type="ORF">CHC_T00000365001</name>
</gene>